<gene>
    <name evidence="2" type="ORF">CAMP_LOCUS15168</name>
</gene>
<reference evidence="2" key="1">
    <citation type="submission" date="2022-11" db="EMBL/GenBank/DDBJ databases">
        <authorList>
            <person name="Kikuchi T."/>
        </authorList>
    </citation>
    <scope>NUCLEOTIDE SEQUENCE</scope>
    <source>
        <strain evidence="2">PS1010</strain>
    </source>
</reference>
<proteinExistence type="predicted"/>
<keyword evidence="1" id="KW-0812">Transmembrane</keyword>
<evidence type="ECO:0000256" key="1">
    <source>
        <dbReference type="SAM" id="Phobius"/>
    </source>
</evidence>
<feature type="transmembrane region" description="Helical" evidence="1">
    <location>
        <begin position="40"/>
        <end position="64"/>
    </location>
</feature>
<dbReference type="Proteomes" id="UP001152747">
    <property type="component" value="Unassembled WGS sequence"/>
</dbReference>
<protein>
    <submittedName>
        <fullName evidence="2">Uncharacterized protein</fullName>
    </submittedName>
</protein>
<dbReference type="AlphaFoldDB" id="A0A9P1N8Y5"/>
<keyword evidence="1" id="KW-1133">Transmembrane helix</keyword>
<keyword evidence="3" id="KW-1185">Reference proteome</keyword>
<evidence type="ECO:0000313" key="2">
    <source>
        <dbReference type="EMBL" id="CAI5452531.1"/>
    </source>
</evidence>
<sequence>MVENEIEDDWVLCEIPAEYHEKNRIIDFCLEKAESYLKSYAFSVLKNLSIAFLVPAGVGFIIFAEKEFGIYEKFKNWLQKDNKKHWIDLENAENRVELLKQISNPAKIFDQVISKKFLDSNGLLVDVEVRIKIHADPLKYGKIL</sequence>
<accession>A0A9P1N8Y5</accession>
<evidence type="ECO:0000313" key="3">
    <source>
        <dbReference type="Proteomes" id="UP001152747"/>
    </source>
</evidence>
<name>A0A9P1N8Y5_9PELO</name>
<organism evidence="2 3">
    <name type="scientific">Caenorhabditis angaria</name>
    <dbReference type="NCBI Taxonomy" id="860376"/>
    <lineage>
        <taxon>Eukaryota</taxon>
        <taxon>Metazoa</taxon>
        <taxon>Ecdysozoa</taxon>
        <taxon>Nematoda</taxon>
        <taxon>Chromadorea</taxon>
        <taxon>Rhabditida</taxon>
        <taxon>Rhabditina</taxon>
        <taxon>Rhabditomorpha</taxon>
        <taxon>Rhabditoidea</taxon>
        <taxon>Rhabditidae</taxon>
        <taxon>Peloderinae</taxon>
        <taxon>Caenorhabditis</taxon>
    </lineage>
</organism>
<dbReference type="EMBL" id="CANHGI010000005">
    <property type="protein sequence ID" value="CAI5452531.1"/>
    <property type="molecule type" value="Genomic_DNA"/>
</dbReference>
<comment type="caution">
    <text evidence="2">The sequence shown here is derived from an EMBL/GenBank/DDBJ whole genome shotgun (WGS) entry which is preliminary data.</text>
</comment>
<keyword evidence="1" id="KW-0472">Membrane</keyword>